<dbReference type="InterPro" id="IPR003961">
    <property type="entry name" value="FN3_dom"/>
</dbReference>
<dbReference type="InterPro" id="IPR013783">
    <property type="entry name" value="Ig-like_fold"/>
</dbReference>
<evidence type="ECO:0000313" key="2">
    <source>
        <dbReference type="EMBL" id="KAA0194235.1"/>
    </source>
</evidence>
<dbReference type="EMBL" id="LUCM01004511">
    <property type="protein sequence ID" value="KAA0194235.1"/>
    <property type="molecule type" value="Genomic_DNA"/>
</dbReference>
<evidence type="ECO:0000313" key="3">
    <source>
        <dbReference type="Proteomes" id="UP000728185"/>
    </source>
</evidence>
<organism evidence="2 3">
    <name type="scientific">Fasciolopsis buskii</name>
    <dbReference type="NCBI Taxonomy" id="27845"/>
    <lineage>
        <taxon>Eukaryota</taxon>
        <taxon>Metazoa</taxon>
        <taxon>Spiralia</taxon>
        <taxon>Lophotrochozoa</taxon>
        <taxon>Platyhelminthes</taxon>
        <taxon>Trematoda</taxon>
        <taxon>Digenea</taxon>
        <taxon>Plagiorchiida</taxon>
        <taxon>Echinostomata</taxon>
        <taxon>Echinostomatoidea</taxon>
        <taxon>Fasciolidae</taxon>
        <taxon>Fasciolopsis</taxon>
    </lineage>
</organism>
<accession>A0A8E0S043</accession>
<protein>
    <submittedName>
        <fullName evidence="2">Putative cell adhesion molecule</fullName>
    </submittedName>
</protein>
<dbReference type="Proteomes" id="UP000728185">
    <property type="component" value="Unassembled WGS sequence"/>
</dbReference>
<dbReference type="SUPFAM" id="SSF49265">
    <property type="entry name" value="Fibronectin type III"/>
    <property type="match status" value="1"/>
</dbReference>
<dbReference type="OrthoDB" id="6280307at2759"/>
<dbReference type="PROSITE" id="PS50853">
    <property type="entry name" value="FN3"/>
    <property type="match status" value="1"/>
</dbReference>
<dbReference type="CDD" id="cd00063">
    <property type="entry name" value="FN3"/>
    <property type="match status" value="2"/>
</dbReference>
<sequence length="210" mass="23485">GVSHIRVCRYSHSSISKLTSYTVTQSVIELDVQSPPHTGGMPVLGYELSYTSYGTSGHWYGPVFFPPDASAARGRPRFRITGLMGGTGYQFNLAARSIVGSGTPIAISIRTLEATRPGPVQLLGHPDGTYPYGHVLRWIPPMNGGQPLIGYRIRIRPVYIFQSAISQTFPRVVSRGGWSEFRPWFNNPLLSHYHLTSLDPNQWYQVTWQY</sequence>
<evidence type="ECO:0000259" key="1">
    <source>
        <dbReference type="PROSITE" id="PS50853"/>
    </source>
</evidence>
<name>A0A8E0S043_9TREM</name>
<dbReference type="InterPro" id="IPR036116">
    <property type="entry name" value="FN3_sf"/>
</dbReference>
<dbReference type="AlphaFoldDB" id="A0A8E0S043"/>
<gene>
    <name evidence="2" type="ORF">FBUS_11399</name>
</gene>
<feature type="non-terminal residue" evidence="2">
    <location>
        <position position="1"/>
    </location>
</feature>
<feature type="domain" description="Fibronectin type-III" evidence="1">
    <location>
        <begin position="14"/>
        <end position="118"/>
    </location>
</feature>
<dbReference type="Gene3D" id="2.60.40.10">
    <property type="entry name" value="Immunoglobulins"/>
    <property type="match status" value="1"/>
</dbReference>
<reference evidence="2" key="1">
    <citation type="submission" date="2019-05" db="EMBL/GenBank/DDBJ databases">
        <title>Annotation for the trematode Fasciolopsis buski.</title>
        <authorList>
            <person name="Choi Y.-J."/>
        </authorList>
    </citation>
    <scope>NUCLEOTIDE SEQUENCE</scope>
    <source>
        <strain evidence="2">HT</strain>
        <tissue evidence="2">Whole worm</tissue>
    </source>
</reference>
<keyword evidence="3" id="KW-1185">Reference proteome</keyword>
<proteinExistence type="predicted"/>
<comment type="caution">
    <text evidence="2">The sequence shown here is derived from an EMBL/GenBank/DDBJ whole genome shotgun (WGS) entry which is preliminary data.</text>
</comment>